<dbReference type="Proteomes" id="UP000295696">
    <property type="component" value="Unassembled WGS sequence"/>
</dbReference>
<keyword evidence="19" id="KW-1185">Reference proteome</keyword>
<dbReference type="RefSeq" id="WP_243651815.1">
    <property type="nucleotide sequence ID" value="NZ_SLZU01000001.1"/>
</dbReference>
<comment type="subcellular location">
    <subcellularLocation>
        <location evidence="4 14">Cytoplasm</location>
    </subcellularLocation>
</comment>
<evidence type="ECO:0000256" key="4">
    <source>
        <dbReference type="ARBA" id="ARBA00004496"/>
    </source>
</evidence>
<evidence type="ECO:0000256" key="12">
    <source>
        <dbReference type="ARBA" id="ARBA00022801"/>
    </source>
</evidence>
<dbReference type="FunFam" id="3.30.420.10:FF:000006">
    <property type="entry name" value="Ribonuclease HII"/>
    <property type="match status" value="1"/>
</dbReference>
<accession>A0A4R3JMK4</accession>
<evidence type="ECO:0000256" key="5">
    <source>
        <dbReference type="ARBA" id="ARBA00007383"/>
    </source>
</evidence>
<comment type="caution">
    <text evidence="18">The sequence shown here is derived from an EMBL/GenBank/DDBJ whole genome shotgun (WGS) entry which is preliminary data.</text>
</comment>
<keyword evidence="11 14" id="KW-0255">Endonuclease</keyword>
<sequence length="214" mass="23126">MTKDILTPDYSLETSALSRGARVIAGVDEVGRGPLAGPVTAAAVILDASRIPDGLNDSKKLTAKRREALSVELEAVAHISVAHASVEEIDSLNILRASHLAMERAVEGLPVTPDYLLIDGNLIPRGLSIPSEAVVRGDARSVSIAAASIVAKLCRDRIMWDLAQHYPGYGWETNMGYPSKSHRLALENLGVTPHHRRSFKPVHNILYQDKTVSP</sequence>
<dbReference type="Pfam" id="PF01351">
    <property type="entry name" value="RNase_HII"/>
    <property type="match status" value="1"/>
</dbReference>
<dbReference type="HAMAP" id="MF_00052_B">
    <property type="entry name" value="RNase_HII_B"/>
    <property type="match status" value="1"/>
</dbReference>
<evidence type="ECO:0000256" key="3">
    <source>
        <dbReference type="ARBA" id="ARBA00004065"/>
    </source>
</evidence>
<dbReference type="CDD" id="cd07182">
    <property type="entry name" value="RNase_HII_bacteria_HII_like"/>
    <property type="match status" value="1"/>
</dbReference>
<feature type="binding site" evidence="14 15">
    <location>
        <position position="119"/>
    </location>
    <ligand>
        <name>a divalent metal cation</name>
        <dbReference type="ChEBI" id="CHEBI:60240"/>
    </ligand>
</feature>
<dbReference type="NCBIfam" id="NF000595">
    <property type="entry name" value="PRK00015.1-3"/>
    <property type="match status" value="1"/>
</dbReference>
<dbReference type="InterPro" id="IPR012337">
    <property type="entry name" value="RNaseH-like_sf"/>
</dbReference>
<keyword evidence="10 14" id="KW-0479">Metal-binding</keyword>
<dbReference type="EC" id="3.1.26.4" evidence="6 14"/>
<comment type="cofactor">
    <cofactor evidence="2">
        <name>Mg(2+)</name>
        <dbReference type="ChEBI" id="CHEBI:18420"/>
    </cofactor>
</comment>
<evidence type="ECO:0000256" key="7">
    <source>
        <dbReference type="ARBA" id="ARBA00019179"/>
    </source>
</evidence>
<name>A0A4R3JMK4_9RHOB</name>
<dbReference type="GO" id="GO:0030145">
    <property type="term" value="F:manganese ion binding"/>
    <property type="evidence" value="ECO:0007669"/>
    <property type="project" value="UniProtKB-UniRule"/>
</dbReference>
<dbReference type="PROSITE" id="PS51975">
    <property type="entry name" value="RNASE_H_2"/>
    <property type="match status" value="1"/>
</dbReference>
<dbReference type="AlphaFoldDB" id="A0A4R3JMK4"/>
<gene>
    <name evidence="14" type="primary">rnhB</name>
    <name evidence="18" type="ORF">EDD52_101741</name>
</gene>
<organism evidence="18 19">
    <name type="scientific">Primorskyibacter sedentarius</name>
    <dbReference type="NCBI Taxonomy" id="745311"/>
    <lineage>
        <taxon>Bacteria</taxon>
        <taxon>Pseudomonadati</taxon>
        <taxon>Pseudomonadota</taxon>
        <taxon>Alphaproteobacteria</taxon>
        <taxon>Rhodobacterales</taxon>
        <taxon>Roseobacteraceae</taxon>
        <taxon>Primorskyibacter</taxon>
    </lineage>
</organism>
<dbReference type="InterPro" id="IPR001352">
    <property type="entry name" value="RNase_HII/HIII"/>
</dbReference>
<evidence type="ECO:0000256" key="1">
    <source>
        <dbReference type="ARBA" id="ARBA00000077"/>
    </source>
</evidence>
<dbReference type="GO" id="GO:0004523">
    <property type="term" value="F:RNA-DNA hybrid ribonuclease activity"/>
    <property type="evidence" value="ECO:0007669"/>
    <property type="project" value="UniProtKB-UniRule"/>
</dbReference>
<comment type="similarity">
    <text evidence="5 14 16">Belongs to the RNase HII family.</text>
</comment>
<evidence type="ECO:0000256" key="2">
    <source>
        <dbReference type="ARBA" id="ARBA00001946"/>
    </source>
</evidence>
<feature type="domain" description="RNase H type-2" evidence="17">
    <location>
        <begin position="22"/>
        <end position="211"/>
    </location>
</feature>
<dbReference type="Gene3D" id="3.30.420.10">
    <property type="entry name" value="Ribonuclease H-like superfamily/Ribonuclease H"/>
    <property type="match status" value="1"/>
</dbReference>
<keyword evidence="9 14" id="KW-0540">Nuclease</keyword>
<dbReference type="GO" id="GO:0043137">
    <property type="term" value="P:DNA replication, removal of RNA primer"/>
    <property type="evidence" value="ECO:0007669"/>
    <property type="project" value="TreeGrafter"/>
</dbReference>
<evidence type="ECO:0000256" key="11">
    <source>
        <dbReference type="ARBA" id="ARBA00022759"/>
    </source>
</evidence>
<evidence type="ECO:0000256" key="8">
    <source>
        <dbReference type="ARBA" id="ARBA00022490"/>
    </source>
</evidence>
<dbReference type="EMBL" id="SLZU01000001">
    <property type="protein sequence ID" value="TCS67638.1"/>
    <property type="molecule type" value="Genomic_DNA"/>
</dbReference>
<comment type="cofactor">
    <cofactor evidence="14 15">
        <name>Mn(2+)</name>
        <dbReference type="ChEBI" id="CHEBI:29035"/>
    </cofactor>
    <cofactor evidence="14 15">
        <name>Mg(2+)</name>
        <dbReference type="ChEBI" id="CHEBI:18420"/>
    </cofactor>
    <text evidence="14 15">Manganese or magnesium. Binds 1 divalent metal ion per monomer in the absence of substrate. May bind a second metal ion after substrate binding.</text>
</comment>
<evidence type="ECO:0000256" key="15">
    <source>
        <dbReference type="PROSITE-ProRule" id="PRU01319"/>
    </source>
</evidence>
<dbReference type="InterPro" id="IPR024567">
    <property type="entry name" value="RNase_HII/HIII_dom"/>
</dbReference>
<keyword evidence="13 14" id="KW-0464">Manganese</keyword>
<reference evidence="18 19" key="1">
    <citation type="submission" date="2019-03" db="EMBL/GenBank/DDBJ databases">
        <title>Genomic Encyclopedia of Type Strains, Phase IV (KMG-IV): sequencing the most valuable type-strain genomes for metagenomic binning, comparative biology and taxonomic classification.</title>
        <authorList>
            <person name="Goeker M."/>
        </authorList>
    </citation>
    <scope>NUCLEOTIDE SEQUENCE [LARGE SCALE GENOMIC DNA]</scope>
    <source>
        <strain evidence="18 19">DSM 104836</strain>
    </source>
</reference>
<evidence type="ECO:0000256" key="10">
    <source>
        <dbReference type="ARBA" id="ARBA00022723"/>
    </source>
</evidence>
<evidence type="ECO:0000313" key="19">
    <source>
        <dbReference type="Proteomes" id="UP000295696"/>
    </source>
</evidence>
<feature type="binding site" evidence="14 15">
    <location>
        <position position="28"/>
    </location>
    <ligand>
        <name>a divalent metal cation</name>
        <dbReference type="ChEBI" id="CHEBI:60240"/>
    </ligand>
</feature>
<comment type="catalytic activity">
    <reaction evidence="1 14 15 16">
        <text>Endonucleolytic cleavage to 5'-phosphomonoester.</text>
        <dbReference type="EC" id="3.1.26.4"/>
    </reaction>
</comment>
<dbReference type="SUPFAM" id="SSF53098">
    <property type="entry name" value="Ribonuclease H-like"/>
    <property type="match status" value="1"/>
</dbReference>
<keyword evidence="8 14" id="KW-0963">Cytoplasm</keyword>
<dbReference type="InterPro" id="IPR036397">
    <property type="entry name" value="RNaseH_sf"/>
</dbReference>
<dbReference type="GO" id="GO:0005737">
    <property type="term" value="C:cytoplasm"/>
    <property type="evidence" value="ECO:0007669"/>
    <property type="project" value="UniProtKB-SubCell"/>
</dbReference>
<evidence type="ECO:0000256" key="13">
    <source>
        <dbReference type="ARBA" id="ARBA00023211"/>
    </source>
</evidence>
<evidence type="ECO:0000256" key="6">
    <source>
        <dbReference type="ARBA" id="ARBA00012180"/>
    </source>
</evidence>
<dbReference type="GO" id="GO:0032299">
    <property type="term" value="C:ribonuclease H2 complex"/>
    <property type="evidence" value="ECO:0007669"/>
    <property type="project" value="TreeGrafter"/>
</dbReference>
<feature type="binding site" evidence="14 15">
    <location>
        <position position="29"/>
    </location>
    <ligand>
        <name>a divalent metal cation</name>
        <dbReference type="ChEBI" id="CHEBI:60240"/>
    </ligand>
</feature>
<comment type="function">
    <text evidence="3 14 16">Endonuclease that specifically degrades the RNA of RNA-DNA hybrids.</text>
</comment>
<keyword evidence="12 14" id="KW-0378">Hydrolase</keyword>
<dbReference type="PANTHER" id="PTHR10954">
    <property type="entry name" value="RIBONUCLEASE H2 SUBUNIT A"/>
    <property type="match status" value="1"/>
</dbReference>
<dbReference type="InterPro" id="IPR022898">
    <property type="entry name" value="RNase_HII"/>
</dbReference>
<dbReference type="GO" id="GO:0006298">
    <property type="term" value="P:mismatch repair"/>
    <property type="evidence" value="ECO:0007669"/>
    <property type="project" value="TreeGrafter"/>
</dbReference>
<dbReference type="NCBIfam" id="NF000594">
    <property type="entry name" value="PRK00015.1-1"/>
    <property type="match status" value="1"/>
</dbReference>
<protein>
    <recommendedName>
        <fullName evidence="7 14">Ribonuclease HII</fullName>
        <shortName evidence="14">RNase HII</shortName>
        <ecNumber evidence="6 14">3.1.26.4</ecNumber>
    </recommendedName>
</protein>
<evidence type="ECO:0000256" key="16">
    <source>
        <dbReference type="RuleBase" id="RU003515"/>
    </source>
</evidence>
<proteinExistence type="inferred from homology"/>
<dbReference type="PANTHER" id="PTHR10954:SF18">
    <property type="entry name" value="RIBONUCLEASE HII"/>
    <property type="match status" value="1"/>
</dbReference>
<evidence type="ECO:0000256" key="9">
    <source>
        <dbReference type="ARBA" id="ARBA00022722"/>
    </source>
</evidence>
<dbReference type="GO" id="GO:0003723">
    <property type="term" value="F:RNA binding"/>
    <property type="evidence" value="ECO:0007669"/>
    <property type="project" value="UniProtKB-UniRule"/>
</dbReference>
<evidence type="ECO:0000313" key="18">
    <source>
        <dbReference type="EMBL" id="TCS67638.1"/>
    </source>
</evidence>
<evidence type="ECO:0000256" key="14">
    <source>
        <dbReference type="HAMAP-Rule" id="MF_00052"/>
    </source>
</evidence>
<evidence type="ECO:0000259" key="17">
    <source>
        <dbReference type="PROSITE" id="PS51975"/>
    </source>
</evidence>